<feature type="region of interest" description="Disordered" evidence="5">
    <location>
        <begin position="1"/>
        <end position="45"/>
    </location>
</feature>
<dbReference type="PROSITE" id="PS50011">
    <property type="entry name" value="PROTEIN_KINASE_DOM"/>
    <property type="match status" value="1"/>
</dbReference>
<dbReference type="Proteomes" id="UP000316476">
    <property type="component" value="Unassembled WGS sequence"/>
</dbReference>
<dbReference type="PANTHER" id="PTHR43289">
    <property type="entry name" value="MITOGEN-ACTIVATED PROTEIN KINASE KINASE KINASE 20-RELATED"/>
    <property type="match status" value="1"/>
</dbReference>
<dbReference type="InterPro" id="IPR000014">
    <property type="entry name" value="PAS"/>
</dbReference>
<feature type="domain" description="Protein kinase" evidence="6">
    <location>
        <begin position="54"/>
        <end position="330"/>
    </location>
</feature>
<feature type="domain" description="PAS" evidence="7">
    <location>
        <begin position="334"/>
        <end position="404"/>
    </location>
</feature>
<keyword evidence="3 8" id="KW-0418">Kinase</keyword>
<accession>A0A5C6G0H3</accession>
<evidence type="ECO:0000256" key="2">
    <source>
        <dbReference type="ARBA" id="ARBA00022741"/>
    </source>
</evidence>
<dbReference type="OrthoDB" id="6111975at2"/>
<dbReference type="GO" id="GO:0004674">
    <property type="term" value="F:protein serine/threonine kinase activity"/>
    <property type="evidence" value="ECO:0007669"/>
    <property type="project" value="UniProtKB-EC"/>
</dbReference>
<dbReference type="EC" id="2.7.11.1" evidence="8"/>
<evidence type="ECO:0000313" key="8">
    <source>
        <dbReference type="EMBL" id="TWU66753.1"/>
    </source>
</evidence>
<dbReference type="InterPro" id="IPR035965">
    <property type="entry name" value="PAS-like_dom_sf"/>
</dbReference>
<dbReference type="SMART" id="SM00091">
    <property type="entry name" value="PAS"/>
    <property type="match status" value="1"/>
</dbReference>
<dbReference type="GO" id="GO:0005524">
    <property type="term" value="F:ATP binding"/>
    <property type="evidence" value="ECO:0007669"/>
    <property type="project" value="UniProtKB-KW"/>
</dbReference>
<proteinExistence type="predicted"/>
<evidence type="ECO:0000256" key="4">
    <source>
        <dbReference type="ARBA" id="ARBA00022840"/>
    </source>
</evidence>
<evidence type="ECO:0000256" key="3">
    <source>
        <dbReference type="ARBA" id="ARBA00022777"/>
    </source>
</evidence>
<sequence>MDASSENLGHSDDPRGQRRTGAARRESLTTDFSLPHSDETICDETPPVLDSPRYEICGRINRGGMGIIYRARDLTLCRDVVVKVLRQDRNDQAGGLEDFQNESQVISYLSHPGVIPIYDRGRCDDGRPYHVLKLVDGKTLGDVLRQRTMPRFQLLNVFADICETMAFAHSKGIIHLDLKPSNVMAGPFGEVHVMDWGLAHYHSDQPNPPELSCLSNDFENRSRVRGTPEYMAPEQAGGGQVGPATDVFGLGAILCEILTGHPPYEADHIRIVYQMALDASQGQFKDRLRNCDCDPNLRRLAIRCMASSPEDRPADALEVAQAVADYHETALEQLRSDMNRFFELSLDLFCIADFQGFFQRINGNFSRLLGYDDHELKTRPFIDFVHPEDREKTRAQMSVLDRGKPVVRFRNRYQRRDGRYVVLEWTAKAIRSEGVIFAVARDVTELA</sequence>
<keyword evidence="2" id="KW-0547">Nucleotide-binding</keyword>
<evidence type="ECO:0000256" key="5">
    <source>
        <dbReference type="SAM" id="MobiDB-lite"/>
    </source>
</evidence>
<dbReference type="InterPro" id="IPR013655">
    <property type="entry name" value="PAS_fold_3"/>
</dbReference>
<dbReference type="SUPFAM" id="SSF55785">
    <property type="entry name" value="PYP-like sensor domain (PAS domain)"/>
    <property type="match status" value="1"/>
</dbReference>
<dbReference type="InterPro" id="IPR011009">
    <property type="entry name" value="Kinase-like_dom_sf"/>
</dbReference>
<dbReference type="NCBIfam" id="TIGR00229">
    <property type="entry name" value="sensory_box"/>
    <property type="match status" value="1"/>
</dbReference>
<dbReference type="Gene3D" id="3.30.450.20">
    <property type="entry name" value="PAS domain"/>
    <property type="match status" value="1"/>
</dbReference>
<reference evidence="8 9" key="1">
    <citation type="submission" date="2019-02" db="EMBL/GenBank/DDBJ databases">
        <title>Deep-cultivation of Planctomycetes and their phenomic and genomic characterization uncovers novel biology.</title>
        <authorList>
            <person name="Wiegand S."/>
            <person name="Jogler M."/>
            <person name="Boedeker C."/>
            <person name="Pinto D."/>
            <person name="Vollmers J."/>
            <person name="Rivas-Marin E."/>
            <person name="Kohn T."/>
            <person name="Peeters S.H."/>
            <person name="Heuer A."/>
            <person name="Rast P."/>
            <person name="Oberbeckmann S."/>
            <person name="Bunk B."/>
            <person name="Jeske O."/>
            <person name="Meyerdierks A."/>
            <person name="Storesund J.E."/>
            <person name="Kallscheuer N."/>
            <person name="Luecker S."/>
            <person name="Lage O.M."/>
            <person name="Pohl T."/>
            <person name="Merkel B.J."/>
            <person name="Hornburger P."/>
            <person name="Mueller R.-W."/>
            <person name="Bruemmer F."/>
            <person name="Labrenz M."/>
            <person name="Spormann A.M."/>
            <person name="Op Den Camp H."/>
            <person name="Overmann J."/>
            <person name="Amann R."/>
            <person name="Jetten M.S.M."/>
            <person name="Mascher T."/>
            <person name="Medema M.H."/>
            <person name="Devos D.P."/>
            <person name="Kaster A.-K."/>
            <person name="Ovreas L."/>
            <person name="Rohde M."/>
            <person name="Galperin M.Y."/>
            <person name="Jogler C."/>
        </authorList>
    </citation>
    <scope>NUCLEOTIDE SEQUENCE [LARGE SCALE GENOMIC DNA]</scope>
    <source>
        <strain evidence="8 9">V7</strain>
    </source>
</reference>
<dbReference type="CDD" id="cd00130">
    <property type="entry name" value="PAS"/>
    <property type="match status" value="1"/>
</dbReference>
<dbReference type="Pfam" id="PF00069">
    <property type="entry name" value="Pkinase"/>
    <property type="match status" value="1"/>
</dbReference>
<keyword evidence="4" id="KW-0067">ATP-binding</keyword>
<organism evidence="8 9">
    <name type="scientific">Crateriforma conspicua</name>
    <dbReference type="NCBI Taxonomy" id="2527996"/>
    <lineage>
        <taxon>Bacteria</taxon>
        <taxon>Pseudomonadati</taxon>
        <taxon>Planctomycetota</taxon>
        <taxon>Planctomycetia</taxon>
        <taxon>Planctomycetales</taxon>
        <taxon>Planctomycetaceae</taxon>
        <taxon>Crateriforma</taxon>
    </lineage>
</organism>
<dbReference type="SUPFAM" id="SSF56112">
    <property type="entry name" value="Protein kinase-like (PK-like)"/>
    <property type="match status" value="1"/>
</dbReference>
<keyword evidence="1 8" id="KW-0808">Transferase</keyword>
<name>A0A5C6G0H3_9PLAN</name>
<dbReference type="Pfam" id="PF08447">
    <property type="entry name" value="PAS_3"/>
    <property type="match status" value="1"/>
</dbReference>
<dbReference type="PROSITE" id="PS50112">
    <property type="entry name" value="PAS"/>
    <property type="match status" value="1"/>
</dbReference>
<protein>
    <submittedName>
        <fullName evidence="8">Serine/threonine-protein kinase PknB</fullName>
        <ecNumber evidence="8">2.7.11.1</ecNumber>
    </submittedName>
</protein>
<dbReference type="PANTHER" id="PTHR43289:SF6">
    <property type="entry name" value="SERINE_THREONINE-PROTEIN KINASE NEKL-3"/>
    <property type="match status" value="1"/>
</dbReference>
<gene>
    <name evidence="8" type="primary">pknB_9</name>
    <name evidence="8" type="ORF">V7x_23240</name>
</gene>
<evidence type="ECO:0000313" key="9">
    <source>
        <dbReference type="Proteomes" id="UP000316476"/>
    </source>
</evidence>
<dbReference type="RefSeq" id="WP_146413318.1">
    <property type="nucleotide sequence ID" value="NZ_SJPZ01000001.1"/>
</dbReference>
<dbReference type="Gene3D" id="3.30.200.20">
    <property type="entry name" value="Phosphorylase Kinase, domain 1"/>
    <property type="match status" value="1"/>
</dbReference>
<dbReference type="EMBL" id="SJPZ01000001">
    <property type="protein sequence ID" value="TWU66753.1"/>
    <property type="molecule type" value="Genomic_DNA"/>
</dbReference>
<evidence type="ECO:0000259" key="6">
    <source>
        <dbReference type="PROSITE" id="PS50011"/>
    </source>
</evidence>
<dbReference type="CDD" id="cd14014">
    <property type="entry name" value="STKc_PknB_like"/>
    <property type="match status" value="1"/>
</dbReference>
<dbReference type="SMART" id="SM00220">
    <property type="entry name" value="S_TKc"/>
    <property type="match status" value="1"/>
</dbReference>
<dbReference type="AlphaFoldDB" id="A0A5C6G0H3"/>
<comment type="caution">
    <text evidence="8">The sequence shown here is derived from an EMBL/GenBank/DDBJ whole genome shotgun (WGS) entry which is preliminary data.</text>
</comment>
<dbReference type="Gene3D" id="1.10.510.10">
    <property type="entry name" value="Transferase(Phosphotransferase) domain 1"/>
    <property type="match status" value="1"/>
</dbReference>
<evidence type="ECO:0000259" key="7">
    <source>
        <dbReference type="PROSITE" id="PS50112"/>
    </source>
</evidence>
<evidence type="ECO:0000256" key="1">
    <source>
        <dbReference type="ARBA" id="ARBA00022679"/>
    </source>
</evidence>
<dbReference type="InterPro" id="IPR000719">
    <property type="entry name" value="Prot_kinase_dom"/>
</dbReference>